<keyword evidence="3" id="KW-1185">Reference proteome</keyword>
<sequence>MSIERRRCLVIDFSFSDICFSLLHRCIIQFLDTTVASDIVLIIVGVVGVMIYRSASVVIRINPTSLVVKLFRRHRYLSVFNKCHRWFLLQHTLELHFVGTVEAVAVGMNSKAVVHHDLMDFHGID</sequence>
<accession>A0ABR4LSV9</accession>
<evidence type="ECO:0000256" key="1">
    <source>
        <dbReference type="SAM" id="Phobius"/>
    </source>
</evidence>
<keyword evidence="1" id="KW-0812">Transmembrane</keyword>
<dbReference type="GeneID" id="98150545"/>
<proteinExistence type="predicted"/>
<dbReference type="RefSeq" id="XP_070886579.1">
    <property type="nucleotide sequence ID" value="XM_071035473.1"/>
</dbReference>
<gene>
    <name evidence="2" type="ORF">BJX67DRAFT_80281</name>
</gene>
<feature type="transmembrane region" description="Helical" evidence="1">
    <location>
        <begin position="39"/>
        <end position="59"/>
    </location>
</feature>
<dbReference type="EMBL" id="JBFXLQ010000018">
    <property type="protein sequence ID" value="KAL2867600.1"/>
    <property type="molecule type" value="Genomic_DNA"/>
</dbReference>
<comment type="caution">
    <text evidence="2">The sequence shown here is derived from an EMBL/GenBank/DDBJ whole genome shotgun (WGS) entry which is preliminary data.</text>
</comment>
<name>A0ABR4LSV9_9EURO</name>
<evidence type="ECO:0000313" key="2">
    <source>
        <dbReference type="EMBL" id="KAL2867600.1"/>
    </source>
</evidence>
<dbReference type="Proteomes" id="UP001610432">
    <property type="component" value="Unassembled WGS sequence"/>
</dbReference>
<evidence type="ECO:0000313" key="3">
    <source>
        <dbReference type="Proteomes" id="UP001610432"/>
    </source>
</evidence>
<reference evidence="2 3" key="1">
    <citation type="submission" date="2024-07" db="EMBL/GenBank/DDBJ databases">
        <title>Section-level genome sequencing and comparative genomics of Aspergillus sections Usti and Cavernicolus.</title>
        <authorList>
            <consortium name="Lawrence Berkeley National Laboratory"/>
            <person name="Nybo J.L."/>
            <person name="Vesth T.C."/>
            <person name="Theobald S."/>
            <person name="Frisvad J.C."/>
            <person name="Larsen T.O."/>
            <person name="Kjaerboelling I."/>
            <person name="Rothschild-Mancinelli K."/>
            <person name="Lyhne E.K."/>
            <person name="Kogle M.E."/>
            <person name="Barry K."/>
            <person name="Clum A."/>
            <person name="Na H."/>
            <person name="Ledsgaard L."/>
            <person name="Lin J."/>
            <person name="Lipzen A."/>
            <person name="Kuo A."/>
            <person name="Riley R."/>
            <person name="Mondo S."/>
            <person name="Labutti K."/>
            <person name="Haridas S."/>
            <person name="Pangalinan J."/>
            <person name="Salamov A.A."/>
            <person name="Simmons B.A."/>
            <person name="Magnuson J.K."/>
            <person name="Chen J."/>
            <person name="Drula E."/>
            <person name="Henrissat B."/>
            <person name="Wiebenga A."/>
            <person name="Lubbers R.J."/>
            <person name="Gomes A.C."/>
            <person name="Macurrencykelacurrency M.R."/>
            <person name="Stajich J."/>
            <person name="Grigoriev I.V."/>
            <person name="Mortensen U.H."/>
            <person name="De Vries R.P."/>
            <person name="Baker S.E."/>
            <person name="Andersen M.R."/>
        </authorList>
    </citation>
    <scope>NUCLEOTIDE SEQUENCE [LARGE SCALE GENOMIC DNA]</scope>
    <source>
        <strain evidence="2 3">CBS 449.75</strain>
    </source>
</reference>
<keyword evidence="1" id="KW-1133">Transmembrane helix</keyword>
<organism evidence="2 3">
    <name type="scientific">Aspergillus lucknowensis</name>
    <dbReference type="NCBI Taxonomy" id="176173"/>
    <lineage>
        <taxon>Eukaryota</taxon>
        <taxon>Fungi</taxon>
        <taxon>Dikarya</taxon>
        <taxon>Ascomycota</taxon>
        <taxon>Pezizomycotina</taxon>
        <taxon>Eurotiomycetes</taxon>
        <taxon>Eurotiomycetidae</taxon>
        <taxon>Eurotiales</taxon>
        <taxon>Aspergillaceae</taxon>
        <taxon>Aspergillus</taxon>
        <taxon>Aspergillus subgen. Nidulantes</taxon>
    </lineage>
</organism>
<protein>
    <submittedName>
        <fullName evidence="2">Uncharacterized protein</fullName>
    </submittedName>
</protein>
<keyword evidence="1" id="KW-0472">Membrane</keyword>